<keyword evidence="3" id="KW-1185">Reference proteome</keyword>
<dbReference type="InterPro" id="IPR010421">
    <property type="entry name" value="TrcR"/>
</dbReference>
<accession>A0A2M9FYC6</accession>
<dbReference type="EMBL" id="PHIG01000044">
    <property type="protein sequence ID" value="PJK28457.1"/>
    <property type="molecule type" value="Genomic_DNA"/>
</dbReference>
<protein>
    <submittedName>
        <fullName evidence="2">DUF1013 domain-containing protein</fullName>
    </submittedName>
</protein>
<dbReference type="Proteomes" id="UP000229498">
    <property type="component" value="Unassembled WGS sequence"/>
</dbReference>
<dbReference type="OrthoDB" id="9789843at2"/>
<feature type="compositionally biased region" description="Acidic residues" evidence="1">
    <location>
        <begin position="215"/>
        <end position="226"/>
    </location>
</feature>
<dbReference type="AlphaFoldDB" id="A0A2M9FYC6"/>
<sequence>MALPLMPKATAVWLVDNTTLSFKQIAEFCGMHTLEVQGIADGEVAQNIVGLDPVANSQLTRAEIERCEQDEKATLQLKETALPPERKTRGARYTPVSKRQDRPAAIAWILRHHPELTDAQIQRLLGTTKDTINKIRDRTHWNIQQIKPTDPVSLGICTQTELAKAVEKAVERRRKALAESGEPVEAEAILDPRNRLTADAAEMAAAFGLNRGKGDDEEKDDEEEPTVDSVFGRKT</sequence>
<gene>
    <name evidence="2" type="ORF">CVT23_17310</name>
</gene>
<name>A0A2M9FYC6_9PROT</name>
<evidence type="ECO:0000256" key="1">
    <source>
        <dbReference type="SAM" id="MobiDB-lite"/>
    </source>
</evidence>
<dbReference type="Pfam" id="PF06242">
    <property type="entry name" value="TrcR"/>
    <property type="match status" value="1"/>
</dbReference>
<evidence type="ECO:0000313" key="2">
    <source>
        <dbReference type="EMBL" id="PJK28457.1"/>
    </source>
</evidence>
<proteinExistence type="predicted"/>
<organism evidence="2 3">
    <name type="scientific">Minwuia thermotolerans</name>
    <dbReference type="NCBI Taxonomy" id="2056226"/>
    <lineage>
        <taxon>Bacteria</taxon>
        <taxon>Pseudomonadati</taxon>
        <taxon>Pseudomonadota</taxon>
        <taxon>Alphaproteobacteria</taxon>
        <taxon>Minwuiales</taxon>
        <taxon>Minwuiaceae</taxon>
        <taxon>Minwuia</taxon>
    </lineage>
</organism>
<reference evidence="2 3" key="1">
    <citation type="submission" date="2017-11" db="EMBL/GenBank/DDBJ databases">
        <title>Draft genome sequence of Rhizobiales bacterium SY3-13.</title>
        <authorList>
            <person name="Sun C."/>
        </authorList>
    </citation>
    <scope>NUCLEOTIDE SEQUENCE [LARGE SCALE GENOMIC DNA]</scope>
    <source>
        <strain evidence="2 3">SY3-13</strain>
    </source>
</reference>
<comment type="caution">
    <text evidence="2">The sequence shown here is derived from an EMBL/GenBank/DDBJ whole genome shotgun (WGS) entry which is preliminary data.</text>
</comment>
<feature type="region of interest" description="Disordered" evidence="1">
    <location>
        <begin position="207"/>
        <end position="235"/>
    </location>
</feature>
<evidence type="ECO:0000313" key="3">
    <source>
        <dbReference type="Proteomes" id="UP000229498"/>
    </source>
</evidence>